<evidence type="ECO:0000313" key="3">
    <source>
        <dbReference type="Proteomes" id="UP000179352"/>
    </source>
</evidence>
<dbReference type="AlphaFoldDB" id="A0A1F6WVB2"/>
<evidence type="ECO:0000256" key="1">
    <source>
        <dbReference type="SAM" id="Phobius"/>
    </source>
</evidence>
<feature type="transmembrane region" description="Helical" evidence="1">
    <location>
        <begin position="9"/>
        <end position="31"/>
    </location>
</feature>
<comment type="caution">
    <text evidence="2">The sequence shown here is derived from an EMBL/GenBank/DDBJ whole genome shotgun (WGS) entry which is preliminary data.</text>
</comment>
<organism evidence="2 3">
    <name type="scientific">Candidatus Nomurabacteria bacterium RIFCSPLOWO2_01_FULL_39_17</name>
    <dbReference type="NCBI Taxonomy" id="1801770"/>
    <lineage>
        <taxon>Bacteria</taxon>
        <taxon>Candidatus Nomuraibacteriota</taxon>
    </lineage>
</organism>
<gene>
    <name evidence="2" type="ORF">A3A01_00065</name>
</gene>
<evidence type="ECO:0000313" key="2">
    <source>
        <dbReference type="EMBL" id="OGI85695.1"/>
    </source>
</evidence>
<keyword evidence="1" id="KW-0812">Transmembrane</keyword>
<name>A0A1F6WVB2_9BACT</name>
<keyword evidence="1" id="KW-1133">Transmembrane helix</keyword>
<evidence type="ECO:0008006" key="4">
    <source>
        <dbReference type="Google" id="ProtNLM"/>
    </source>
</evidence>
<proteinExistence type="predicted"/>
<dbReference type="EMBL" id="MFUU01000020">
    <property type="protein sequence ID" value="OGI85695.1"/>
    <property type="molecule type" value="Genomic_DNA"/>
</dbReference>
<sequence length="260" mass="29114">MTWAAQRQIFYIFILVVILLALGSLIGYPFFNDPPSCQDNKQNGNETGVDCGGSCVRACLSQVDQISVIWARAFRVVPGRYNAVAYLENHNTNTVVSKIKYRFRFADANNIYIGKREGETTVPAGGHFAVFETAVDIGNSIPIYTTFEFTETPLWVTVPKEKIDQLRIAVSDIKLENTDTSPILSAIVKNNSLLIISEIDVVVILYDEKENAISASRTYLEKLSGQEKAEIRFTWPEPIPGKIVTKEIIPIFDIFSVKLK</sequence>
<reference evidence="2 3" key="1">
    <citation type="journal article" date="2016" name="Nat. Commun.">
        <title>Thousands of microbial genomes shed light on interconnected biogeochemical processes in an aquifer system.</title>
        <authorList>
            <person name="Anantharaman K."/>
            <person name="Brown C.T."/>
            <person name="Hug L.A."/>
            <person name="Sharon I."/>
            <person name="Castelle C.J."/>
            <person name="Probst A.J."/>
            <person name="Thomas B.C."/>
            <person name="Singh A."/>
            <person name="Wilkins M.J."/>
            <person name="Karaoz U."/>
            <person name="Brodie E.L."/>
            <person name="Williams K.H."/>
            <person name="Hubbard S.S."/>
            <person name="Banfield J.F."/>
        </authorList>
    </citation>
    <scope>NUCLEOTIDE SEQUENCE [LARGE SCALE GENOMIC DNA]</scope>
</reference>
<protein>
    <recommendedName>
        <fullName evidence="4">Glucose/sorbosone dehydrogenase</fullName>
    </recommendedName>
</protein>
<dbReference type="Proteomes" id="UP000179352">
    <property type="component" value="Unassembled WGS sequence"/>
</dbReference>
<accession>A0A1F6WVB2</accession>
<keyword evidence="1" id="KW-0472">Membrane</keyword>
<dbReference type="STRING" id="1801770.A3A01_00065"/>